<feature type="region of interest" description="Disordered" evidence="1">
    <location>
        <begin position="1"/>
        <end position="32"/>
    </location>
</feature>
<sequence>MRRAACTAPAPAPAPAAAPAPTADAKGGGRSGDDAAAVLGVAVEGGDRDRLLQLRGSKPPRRPKKRPRNVQRVLDLLVPGSSLTEITKNYTDDRGVSWCDLTRWFFVVKSIYF</sequence>
<accession>A0A6V7Q5G8</accession>
<dbReference type="AlphaFoldDB" id="A0A6V7Q5G8"/>
<name>A0A6V7Q5G8_ANACO</name>
<dbReference type="PANTHER" id="PTHR33130:SF43">
    <property type="entry name" value="OS01G0688600 PROTEIN"/>
    <property type="match status" value="1"/>
</dbReference>
<organism evidence="2">
    <name type="scientific">Ananas comosus var. bracteatus</name>
    <name type="common">red pineapple</name>
    <dbReference type="NCBI Taxonomy" id="296719"/>
    <lineage>
        <taxon>Eukaryota</taxon>
        <taxon>Viridiplantae</taxon>
        <taxon>Streptophyta</taxon>
        <taxon>Embryophyta</taxon>
        <taxon>Tracheophyta</taxon>
        <taxon>Spermatophyta</taxon>
        <taxon>Magnoliopsida</taxon>
        <taxon>Liliopsida</taxon>
        <taxon>Poales</taxon>
        <taxon>Bromeliaceae</taxon>
        <taxon>Bromelioideae</taxon>
        <taxon>Ananas</taxon>
    </lineage>
</organism>
<feature type="region of interest" description="Disordered" evidence="1">
    <location>
        <begin position="50"/>
        <end position="70"/>
    </location>
</feature>
<dbReference type="EMBL" id="LR862133">
    <property type="protein sequence ID" value="CAD1838449.1"/>
    <property type="molecule type" value="Genomic_DNA"/>
</dbReference>
<dbReference type="InterPro" id="IPR012438">
    <property type="entry name" value="DUF1639"/>
</dbReference>
<dbReference type="PANTHER" id="PTHR33130">
    <property type="entry name" value="PUTATIVE (DUF1639)-RELATED"/>
    <property type="match status" value="1"/>
</dbReference>
<reference evidence="2" key="1">
    <citation type="submission" date="2020-07" db="EMBL/GenBank/DDBJ databases">
        <authorList>
            <person name="Lin J."/>
        </authorList>
    </citation>
    <scope>NUCLEOTIDE SEQUENCE</scope>
</reference>
<proteinExistence type="predicted"/>
<feature type="compositionally biased region" description="Basic residues" evidence="1">
    <location>
        <begin position="58"/>
        <end position="69"/>
    </location>
</feature>
<gene>
    <name evidence="2" type="ORF">CB5_LOCUS21660</name>
</gene>
<dbReference type="Pfam" id="PF07797">
    <property type="entry name" value="DUF1639"/>
    <property type="match status" value="1"/>
</dbReference>
<evidence type="ECO:0000313" key="2">
    <source>
        <dbReference type="EMBL" id="CAD1838449.1"/>
    </source>
</evidence>
<evidence type="ECO:0000256" key="1">
    <source>
        <dbReference type="SAM" id="MobiDB-lite"/>
    </source>
</evidence>
<protein>
    <submittedName>
        <fullName evidence="2">Uncharacterized protein</fullName>
    </submittedName>
</protein>